<dbReference type="KEGG" id="salf:SMD44_08672"/>
<keyword evidence="2" id="KW-1185">Reference proteome</keyword>
<accession>A0A1Z1WRY1</accession>
<name>A0A1Z1WRY1_9ACTN</name>
<evidence type="ECO:0000313" key="2">
    <source>
        <dbReference type="Proteomes" id="UP000195880"/>
    </source>
</evidence>
<dbReference type="EMBL" id="CP021748">
    <property type="protein sequence ID" value="ARX89185.1"/>
    <property type="molecule type" value="Genomic_DNA"/>
</dbReference>
<dbReference type="Proteomes" id="UP000195880">
    <property type="component" value="Chromosome"/>
</dbReference>
<proteinExistence type="predicted"/>
<gene>
    <name evidence="1" type="ORF">SMD44_08672</name>
</gene>
<dbReference type="AlphaFoldDB" id="A0A1Z1WRY1"/>
<evidence type="ECO:0000313" key="1">
    <source>
        <dbReference type="EMBL" id="ARX89185.1"/>
    </source>
</evidence>
<protein>
    <submittedName>
        <fullName evidence="1">Uncharacterized protein</fullName>
    </submittedName>
</protein>
<organism evidence="1 2">
    <name type="scientific">Streptomyces alboflavus</name>
    <dbReference type="NCBI Taxonomy" id="67267"/>
    <lineage>
        <taxon>Bacteria</taxon>
        <taxon>Bacillati</taxon>
        <taxon>Actinomycetota</taxon>
        <taxon>Actinomycetes</taxon>
        <taxon>Kitasatosporales</taxon>
        <taxon>Streptomycetaceae</taxon>
        <taxon>Streptomyces</taxon>
    </lineage>
</organism>
<sequence>MTTAAAVAVSRDDGRTRYLTAPWIAEAHTRDLLRPTPRARP</sequence>
<reference evidence="1 2" key="1">
    <citation type="submission" date="2017-05" db="EMBL/GenBank/DDBJ databases">
        <title>Streptomyces alboflavus Genome sequencing and assembly.</title>
        <authorList>
            <person name="Wang Y."/>
            <person name="Du B."/>
            <person name="Ding Y."/>
            <person name="Liu H."/>
            <person name="Hou Q."/>
            <person name="Liu K."/>
            <person name="Wang C."/>
            <person name="Yao L."/>
        </authorList>
    </citation>
    <scope>NUCLEOTIDE SEQUENCE [LARGE SCALE GENOMIC DNA]</scope>
    <source>
        <strain evidence="1 2">MDJK44</strain>
    </source>
</reference>